<reference evidence="1" key="1">
    <citation type="submission" date="2021-02" db="EMBL/GenBank/DDBJ databases">
        <authorList>
            <person name="Nowell W R."/>
        </authorList>
    </citation>
    <scope>NUCLEOTIDE SEQUENCE</scope>
</reference>
<protein>
    <submittedName>
        <fullName evidence="1">Uncharacterized protein</fullName>
    </submittedName>
</protein>
<dbReference type="EMBL" id="CAJOBA010002140">
    <property type="protein sequence ID" value="CAF3631699.1"/>
    <property type="molecule type" value="Genomic_DNA"/>
</dbReference>
<name>A0A8S2D017_9BILA</name>
<comment type="caution">
    <text evidence="1">The sequence shown here is derived from an EMBL/GenBank/DDBJ whole genome shotgun (WGS) entry which is preliminary data.</text>
</comment>
<gene>
    <name evidence="1" type="ORF">OVA965_LOCUS6918</name>
    <name evidence="2" type="ORF">TMI583_LOCUS6914</name>
</gene>
<evidence type="ECO:0000313" key="3">
    <source>
        <dbReference type="Proteomes" id="UP000677228"/>
    </source>
</evidence>
<dbReference type="EMBL" id="CAJNOK010002140">
    <property type="protein sequence ID" value="CAF0846488.1"/>
    <property type="molecule type" value="Genomic_DNA"/>
</dbReference>
<organism evidence="1 3">
    <name type="scientific">Didymodactylos carnosus</name>
    <dbReference type="NCBI Taxonomy" id="1234261"/>
    <lineage>
        <taxon>Eukaryota</taxon>
        <taxon>Metazoa</taxon>
        <taxon>Spiralia</taxon>
        <taxon>Gnathifera</taxon>
        <taxon>Rotifera</taxon>
        <taxon>Eurotatoria</taxon>
        <taxon>Bdelloidea</taxon>
        <taxon>Philodinida</taxon>
        <taxon>Philodinidae</taxon>
        <taxon>Didymodactylos</taxon>
    </lineage>
</organism>
<dbReference type="AlphaFoldDB" id="A0A8S2D017"/>
<sequence>MNDLIGCIRVMQISIGKLRSNESLRRATLVRGTLWRAREHYCDLINELVKIVNTITTTTTTATNMNNSSVTYNDELVVDVKSDNVENNDEFEPVMSETFCNNNSINSLPISNDRNIIVPVSAEKLPHPPQQENPTLKTLRNYLKRKQSSLGGCYSDMKRLRLSTNTTHQEEPCIT</sequence>
<proteinExistence type="predicted"/>
<evidence type="ECO:0000313" key="1">
    <source>
        <dbReference type="EMBL" id="CAF0846488.1"/>
    </source>
</evidence>
<dbReference type="Proteomes" id="UP000677228">
    <property type="component" value="Unassembled WGS sequence"/>
</dbReference>
<dbReference type="Proteomes" id="UP000682733">
    <property type="component" value="Unassembled WGS sequence"/>
</dbReference>
<evidence type="ECO:0000313" key="2">
    <source>
        <dbReference type="EMBL" id="CAF3631699.1"/>
    </source>
</evidence>
<accession>A0A8S2D017</accession>